<evidence type="ECO:0000313" key="9">
    <source>
        <dbReference type="Proteomes" id="UP000708208"/>
    </source>
</evidence>
<gene>
    <name evidence="8" type="ORF">AFUS01_LOCUS42550</name>
</gene>
<proteinExistence type="predicted"/>
<dbReference type="SMART" id="SM00119">
    <property type="entry name" value="HECTc"/>
    <property type="match status" value="1"/>
</dbReference>
<feature type="domain" description="HECT" evidence="7">
    <location>
        <begin position="632"/>
        <end position="968"/>
    </location>
</feature>
<dbReference type="PROSITE" id="PS50096">
    <property type="entry name" value="IQ"/>
    <property type="match status" value="1"/>
</dbReference>
<keyword evidence="3" id="KW-0808">Transferase</keyword>
<evidence type="ECO:0000256" key="6">
    <source>
        <dbReference type="SAM" id="MobiDB-lite"/>
    </source>
</evidence>
<evidence type="ECO:0000256" key="1">
    <source>
        <dbReference type="ARBA" id="ARBA00000885"/>
    </source>
</evidence>
<dbReference type="CDD" id="cd00078">
    <property type="entry name" value="HECTc"/>
    <property type="match status" value="1"/>
</dbReference>
<dbReference type="Proteomes" id="UP000708208">
    <property type="component" value="Unassembled WGS sequence"/>
</dbReference>
<feature type="active site" description="Glycyl thioester intermediate" evidence="5">
    <location>
        <position position="936"/>
    </location>
</feature>
<dbReference type="PANTHER" id="PTHR45700:SF2">
    <property type="entry name" value="UBIQUITIN-PROTEIN LIGASE E3C"/>
    <property type="match status" value="1"/>
</dbReference>
<dbReference type="GO" id="GO:0061630">
    <property type="term" value="F:ubiquitin protein ligase activity"/>
    <property type="evidence" value="ECO:0007669"/>
    <property type="project" value="UniProtKB-EC"/>
</dbReference>
<dbReference type="EMBL" id="CAJVCH010567554">
    <property type="protein sequence ID" value="CAG7832892.1"/>
    <property type="molecule type" value="Genomic_DNA"/>
</dbReference>
<dbReference type="OrthoDB" id="8068875at2759"/>
<dbReference type="InterPro" id="IPR044611">
    <property type="entry name" value="E3A/B/C-like"/>
</dbReference>
<evidence type="ECO:0000259" key="7">
    <source>
        <dbReference type="PROSITE" id="PS50237"/>
    </source>
</evidence>
<dbReference type="GO" id="GO:0006511">
    <property type="term" value="P:ubiquitin-dependent protein catabolic process"/>
    <property type="evidence" value="ECO:0007669"/>
    <property type="project" value="TreeGrafter"/>
</dbReference>
<accession>A0A8J2LCC2</accession>
<dbReference type="FunFam" id="3.30.2410.10:FF:000011">
    <property type="entry name" value="Putative Ubiquitin-protein ligase E3C"/>
    <property type="match status" value="1"/>
</dbReference>
<dbReference type="PROSITE" id="PS50237">
    <property type="entry name" value="HECT"/>
    <property type="match status" value="1"/>
</dbReference>
<feature type="region of interest" description="Disordered" evidence="6">
    <location>
        <begin position="1"/>
        <end position="22"/>
    </location>
</feature>
<dbReference type="InterPro" id="IPR000569">
    <property type="entry name" value="HECT_dom"/>
</dbReference>
<organism evidence="8 9">
    <name type="scientific">Allacma fusca</name>
    <dbReference type="NCBI Taxonomy" id="39272"/>
    <lineage>
        <taxon>Eukaryota</taxon>
        <taxon>Metazoa</taxon>
        <taxon>Ecdysozoa</taxon>
        <taxon>Arthropoda</taxon>
        <taxon>Hexapoda</taxon>
        <taxon>Collembola</taxon>
        <taxon>Symphypleona</taxon>
        <taxon>Sminthuridae</taxon>
        <taxon>Allacma</taxon>
    </lineage>
</organism>
<keyword evidence="4 5" id="KW-0833">Ubl conjugation pathway</keyword>
<comment type="caution">
    <text evidence="8">The sequence shown here is derived from an EMBL/GenBank/DDBJ whole genome shotgun (WGS) entry which is preliminary data.</text>
</comment>
<dbReference type="EC" id="2.3.2.26" evidence="2"/>
<dbReference type="GO" id="GO:0000209">
    <property type="term" value="P:protein polyubiquitination"/>
    <property type="evidence" value="ECO:0007669"/>
    <property type="project" value="InterPro"/>
</dbReference>
<evidence type="ECO:0000256" key="4">
    <source>
        <dbReference type="ARBA" id="ARBA00022786"/>
    </source>
</evidence>
<comment type="catalytic activity">
    <reaction evidence="1">
        <text>S-ubiquitinyl-[E2 ubiquitin-conjugating enzyme]-L-cysteine + [acceptor protein]-L-lysine = [E2 ubiquitin-conjugating enzyme]-L-cysteine + N(6)-ubiquitinyl-[acceptor protein]-L-lysine.</text>
        <dbReference type="EC" id="2.3.2.26"/>
    </reaction>
</comment>
<evidence type="ECO:0000256" key="3">
    <source>
        <dbReference type="ARBA" id="ARBA00022679"/>
    </source>
</evidence>
<reference evidence="8" key="1">
    <citation type="submission" date="2021-06" db="EMBL/GenBank/DDBJ databases">
        <authorList>
            <person name="Hodson N. C."/>
            <person name="Mongue J. A."/>
            <person name="Jaron S. K."/>
        </authorList>
    </citation>
    <scope>NUCLEOTIDE SEQUENCE</scope>
</reference>
<evidence type="ECO:0000256" key="5">
    <source>
        <dbReference type="PROSITE-ProRule" id="PRU00104"/>
    </source>
</evidence>
<evidence type="ECO:0000313" key="8">
    <source>
        <dbReference type="EMBL" id="CAG7832892.1"/>
    </source>
</evidence>
<dbReference type="AlphaFoldDB" id="A0A8J2LCC2"/>
<name>A0A8J2LCC2_9HEXA</name>
<protein>
    <recommendedName>
        <fullName evidence="2">HECT-type E3 ubiquitin transferase</fullName>
        <ecNumber evidence="2">2.3.2.26</ecNumber>
    </recommendedName>
</protein>
<keyword evidence="9" id="KW-1185">Reference proteome</keyword>
<dbReference type="PANTHER" id="PTHR45700">
    <property type="entry name" value="UBIQUITIN-PROTEIN LIGASE E3C"/>
    <property type="match status" value="1"/>
</dbReference>
<dbReference type="Pfam" id="PF00632">
    <property type="entry name" value="HECT"/>
    <property type="match status" value="1"/>
</dbReference>
<dbReference type="FunFam" id="3.30.2160.10:FF:000002">
    <property type="entry name" value="Putative Ubiquitin-protein ligase E3C"/>
    <property type="match status" value="1"/>
</dbReference>
<evidence type="ECO:0000256" key="2">
    <source>
        <dbReference type="ARBA" id="ARBA00012485"/>
    </source>
</evidence>
<sequence>MSRFQFEGDFKRKPEQKLGGRSKVETRDAIILKAQSERNKRERDRLRATAILRIQATARSYICRQRCKREWRNEFDKSIETELKLEGLGEQLKRINLFYDPKVDNERLHKLGKKVLAQNERILAVINKEIFWHIRMKRFLTLCLEGVENDRTISRIFIRLIEIFTNMDNSILAITPKISKNHFVPELWAELVGMNNFFEKWRWLLERQLELHRDYIANPLPFADSLVAILQKPLSLAKFLVTADPFGITVKGRVLDSVDVGNLLMNKFVISFSSPTFSSNDPKNRLFFEQVFFTALSLLVDYVPSLAVDSVELERFMNAVQLYMKFIDLRSTPVNRMHGGSAEYPDDDLDDEDMQVDEERENLVAESVQIVEKLKALFNRSRDLENFFDQTDKSKWARYCPIISRILNHYRLNAFGILRFLRNLSYRKPFIQSIFSRIFRQGMTDPDETVSFCWMFLNSIVALHDSEFIAQSPLSISELEDLVVLLKNYFTETVLNDRAGDEHVNEFLNKTVVRVLVTLHERNTRLQFLPEDTFCSPELCTILPLDSHMIRFDDFDSSIGSERLSIFELKLKRILSEFPFLLSFHSRVTVVHRLISIDRAHRFMPYDFNAHHVQIRRNYIYDDAFEKLSVENVPDMRGNVRISLVNVVGAMEAGVDGGGLLREFLTESTKAGVDPNRGLFRLDSQNRLYPNPIAKHVVEDYRKHFTLIGRLVGKALYEQTLLELPLAAFFLESCIMGHVPGAVDYLATLDPALHKNLLALKNYNDEDFNSLGLDFTLTIQRLDNAYTVELKPNGSSISVSQENVIEYIHLVADHKINRETAEMCRYFREGLVSVCPIPKFFTWRELQSLISGSDKPIDIEDWKSHTNYTGDYYAGHPMIEHFWEVVQGFEEKNLRKLLKFVTSCSRPPLLGFKDLVPNFGIQSAGQTDRLPSAATCMNLLKLPDYSNPRVLREKLIYAIEAQAGFELS</sequence>